<comment type="caution">
    <text evidence="3">The sequence shown here is derived from an EMBL/GenBank/DDBJ whole genome shotgun (WGS) entry which is preliminary data.</text>
</comment>
<name>A0ABU3SGM1_9HYPH</name>
<dbReference type="Pfam" id="PF20605">
    <property type="entry name" value="Antitox_RHH"/>
    <property type="match status" value="1"/>
</dbReference>
<proteinExistence type="predicted"/>
<dbReference type="EMBL" id="JAWDID010000100">
    <property type="protein sequence ID" value="MDU0343960.1"/>
    <property type="molecule type" value="Genomic_DNA"/>
</dbReference>
<organism evidence="3 4">
    <name type="scientific">Bosea rubneri</name>
    <dbReference type="NCBI Taxonomy" id="3075434"/>
    <lineage>
        <taxon>Bacteria</taxon>
        <taxon>Pseudomonadati</taxon>
        <taxon>Pseudomonadota</taxon>
        <taxon>Alphaproteobacteria</taxon>
        <taxon>Hyphomicrobiales</taxon>
        <taxon>Boseaceae</taxon>
        <taxon>Bosea</taxon>
    </lineage>
</organism>
<keyword evidence="4" id="KW-1185">Reference proteome</keyword>
<evidence type="ECO:0000313" key="4">
    <source>
        <dbReference type="Proteomes" id="UP001254257"/>
    </source>
</evidence>
<dbReference type="Proteomes" id="UP001254257">
    <property type="component" value="Unassembled WGS sequence"/>
</dbReference>
<evidence type="ECO:0000256" key="1">
    <source>
        <dbReference type="SAM" id="MobiDB-lite"/>
    </source>
</evidence>
<reference evidence="3 4" key="1">
    <citation type="submission" date="2023-09" db="EMBL/GenBank/DDBJ databases">
        <title>Whole genome shotgun sequencing (WGS) of Bosea sp. ZW T0_25, isolated from stored onions (Allium cepa).</title>
        <authorList>
            <person name="Stoll D.A."/>
            <person name="Huch M."/>
        </authorList>
    </citation>
    <scope>NUCLEOTIDE SEQUENCE [LARGE SCALE GENOMIC DNA]</scope>
    <source>
        <strain evidence="3 4">ZW T0_25</strain>
    </source>
</reference>
<sequence length="88" mass="9572">MAKQQRPSLLSGMLASKGRAVEPALEEETPAPAKVSSTPKDSDGRVQVLVRMTPAERKALRRIALEQDTTVQALVEELLRDLIARHGG</sequence>
<accession>A0ABU3SGM1</accession>
<feature type="domain" description="Antitoxin-like ribbon-helix-helix" evidence="2">
    <location>
        <begin position="44"/>
        <end position="87"/>
    </location>
</feature>
<dbReference type="InterPro" id="IPR046765">
    <property type="entry name" value="Antitox_RHH"/>
</dbReference>
<dbReference type="RefSeq" id="WP_316021652.1">
    <property type="nucleotide sequence ID" value="NZ_JAWDID010000100.1"/>
</dbReference>
<protein>
    <submittedName>
        <fullName evidence="3">Ribbon-helix-helix domain-containing protein</fullName>
    </submittedName>
</protein>
<evidence type="ECO:0000313" key="3">
    <source>
        <dbReference type="EMBL" id="MDU0343960.1"/>
    </source>
</evidence>
<feature type="region of interest" description="Disordered" evidence="1">
    <location>
        <begin position="1"/>
        <end position="44"/>
    </location>
</feature>
<gene>
    <name evidence="3" type="ORF">RKE40_29110</name>
</gene>
<evidence type="ECO:0000259" key="2">
    <source>
        <dbReference type="Pfam" id="PF20605"/>
    </source>
</evidence>